<organism evidence="1 2">
    <name type="scientific">Pistacia integerrima</name>
    <dbReference type="NCBI Taxonomy" id="434235"/>
    <lineage>
        <taxon>Eukaryota</taxon>
        <taxon>Viridiplantae</taxon>
        <taxon>Streptophyta</taxon>
        <taxon>Embryophyta</taxon>
        <taxon>Tracheophyta</taxon>
        <taxon>Spermatophyta</taxon>
        <taxon>Magnoliopsida</taxon>
        <taxon>eudicotyledons</taxon>
        <taxon>Gunneridae</taxon>
        <taxon>Pentapetalae</taxon>
        <taxon>rosids</taxon>
        <taxon>malvids</taxon>
        <taxon>Sapindales</taxon>
        <taxon>Anacardiaceae</taxon>
        <taxon>Pistacia</taxon>
    </lineage>
</organism>
<proteinExistence type="predicted"/>
<evidence type="ECO:0000313" key="1">
    <source>
        <dbReference type="EMBL" id="KAJ0015098.1"/>
    </source>
</evidence>
<protein>
    <submittedName>
        <fullName evidence="1">Uncharacterized protein</fullName>
    </submittedName>
</protein>
<dbReference type="EMBL" id="CM047748">
    <property type="protein sequence ID" value="KAJ0015098.1"/>
    <property type="molecule type" value="Genomic_DNA"/>
</dbReference>
<keyword evidence="2" id="KW-1185">Reference proteome</keyword>
<name>A0ACC0XCR7_9ROSI</name>
<sequence length="1456" mass="167040">MDSIFISSSLPSPFASHFSPPQPTPTFRQLSPKLRSKVRIFSCKTPQFFPFARSFFKFSSPETSRAPQCCQGKEIKSLEASRTSNGSAESVVSVTKCIVYTIFCIAVSFSPVVSFKVPAVAAPVATEKILNKKDKGKEIAVVLKSKDHEYSDCTRRLLETVSSLLRVIEEVRRGNGGIEGAKLALKAVKVRKDELQDEIMGGLYKELKELKSEKEELMKRTEEIVDEVSKVQREAEKAKGEKRAEKLERIGRMDREYGDAWERIGEIEDAILRRETLAFSVGVREISFIERECVDLVERFIREMRRKSIESQEKNSFTKLLRSEIQKELETAQRKHLEQMILPSVVEIEDIGPLFDQDSTDFAVRIKQCLEDSRELQRDLEARIRRDMKKFGNENRSVVKTPEDEVVKGFPEVELKWMFGDKEIVVPKAIGLHLYHGWKTWREEAKADLKRSLLENVEFGKQYVAQTQERILLDRDRVVSNTWYNEEKDRWEMDPMAVPYAVSKKLVDNARIRHDWGAMYIALKGDDKELYVDLKEFEMLFENFGGFDGLYMKMLACDIPTSIQLMWIPLSELDFGQQFMLAVRLVHQCFNGVRKSRTVSTWRHWISENIRNTNDDLMMLIVFPLLELIIPYPLRMRLGMAWPEYIDQSVGSTWYLEWQSKAEINFNSRKTDEFKWFLWFLIRSATYGFVVFHVLRFMKRKIPILLGFGPLRRNPNMRKFRRLKAYFKFRVRRIKRKKKAGIDPIRTAFDRMKRVKNPPIPLKDFSSIESMREEINEVVAFLQNPGAFQEMGARAPRGVLIVGERGTGKTSLALAIAAEARVPVVNVNAQELEAGLWVGQSASNVRELFQTARDLAPVIIFVEDFDLFAGVRGQFIHTKQQDHESFINQLLVELDGSTVTVPIVGATVHYCWGLGAVAALTVTVPIVGRAHVWLLKSVAALAVTASHRCPCCRCRCQWCDSDSANWFEKQDGVVLMATTKNIKQIDEALQRPGRMDRVFHLQSPTQRERESILRLAAKETMDDELIDLVDWRKVAEKTSLLRPVELKLVPVALEGSAFRSKFLDTDELMSYTSWFATFGCIVPNWVRKTKIVRKISRVLVDHLGLTLTKEDLQNVVDLMEPYGQISNGVELLNPPLDWTRETKFPHAVWAAGRGLIALLLPNFDVVDNLWLEPCSWEVSHCHIFRFYTSTGYLVYITLSSDYSRDTCETTLADSVLVHFHKNAYYTDCSQKLVENQFCGIIVQIKLLWGIIHRVVLTDYLFALQGIGCTKISKVKNEGFVSGNAESRSYLEKKLVFCFGSYIAAQLLLPFAEENFLSSSELMQAQEIATRMVLQYGWGPDDSPAIYYSSNAVSAMSMGNNHEYEMACKVEKMYDLAYCKAKEMLQKNRRVLEKIVEELLEFEILTGKDLERIMDDNGVVREKEPFFLSKVDYKEPFSSAFLENGNASGSPLLNATN</sequence>
<accession>A0ACC0XCR7</accession>
<gene>
    <name evidence="1" type="ORF">Pint_20356</name>
</gene>
<dbReference type="Proteomes" id="UP001163603">
    <property type="component" value="Chromosome 13"/>
</dbReference>
<reference evidence="2" key="1">
    <citation type="journal article" date="2023" name="G3 (Bethesda)">
        <title>Genome assembly and association tests identify interacting loci associated with vigor, precocity, and sex in interspecific pistachio rootstocks.</title>
        <authorList>
            <person name="Palmer W."/>
            <person name="Jacygrad E."/>
            <person name="Sagayaradj S."/>
            <person name="Cavanaugh K."/>
            <person name="Han R."/>
            <person name="Bertier L."/>
            <person name="Beede B."/>
            <person name="Kafkas S."/>
            <person name="Golino D."/>
            <person name="Preece J."/>
            <person name="Michelmore R."/>
        </authorList>
    </citation>
    <scope>NUCLEOTIDE SEQUENCE [LARGE SCALE GENOMIC DNA]</scope>
</reference>
<evidence type="ECO:0000313" key="2">
    <source>
        <dbReference type="Proteomes" id="UP001163603"/>
    </source>
</evidence>
<comment type="caution">
    <text evidence="1">The sequence shown here is derived from an EMBL/GenBank/DDBJ whole genome shotgun (WGS) entry which is preliminary data.</text>
</comment>